<accession>W6AM56</accession>
<keyword evidence="2" id="KW-1185">Reference proteome</keyword>
<dbReference type="PATRIC" id="fig|838561.3.peg.874"/>
<dbReference type="STRING" id="838561.P344_04575"/>
<dbReference type="Proteomes" id="UP000019260">
    <property type="component" value="Chromosome"/>
</dbReference>
<proteinExistence type="predicted"/>
<dbReference type="EMBL" id="CP006720">
    <property type="protein sequence ID" value="AHI58237.1"/>
    <property type="molecule type" value="Genomic_DNA"/>
</dbReference>
<dbReference type="KEGG" id="smia:P344_04575"/>
<organism evidence="1 2">
    <name type="scientific">Spiroplasma mirum ATCC 29335</name>
    <dbReference type="NCBI Taxonomy" id="838561"/>
    <lineage>
        <taxon>Bacteria</taxon>
        <taxon>Bacillati</taxon>
        <taxon>Mycoplasmatota</taxon>
        <taxon>Mollicutes</taxon>
        <taxon>Entomoplasmatales</taxon>
        <taxon>Spiroplasmataceae</taxon>
        <taxon>Spiroplasma</taxon>
    </lineage>
</organism>
<dbReference type="HOGENOM" id="CLU_3317230_0_0_14"/>
<reference evidence="1 2" key="1">
    <citation type="submission" date="2013-09" db="EMBL/GenBank/DDBJ databases">
        <title>Complete genome sequence of Spiroplasma mirum suckling mouse cataract agent.</title>
        <authorList>
            <person name="Landry C.A."/>
            <person name="Bastian F.O."/>
            <person name="Thune R.L."/>
        </authorList>
    </citation>
    <scope>NUCLEOTIDE SEQUENCE [LARGE SCALE GENOMIC DNA]</scope>
    <source>
        <strain evidence="1 2">SMCA</strain>
    </source>
</reference>
<evidence type="ECO:0000313" key="1">
    <source>
        <dbReference type="EMBL" id="AHI58237.1"/>
    </source>
</evidence>
<gene>
    <name evidence="1" type="ORF">P344_04575</name>
</gene>
<evidence type="ECO:0000313" key="2">
    <source>
        <dbReference type="Proteomes" id="UP000019260"/>
    </source>
</evidence>
<sequence>MHNLSSDIGKDDNQEVILEINDPQFHGSALLTTVKMIKY</sequence>
<protein>
    <submittedName>
        <fullName evidence="1">Uncharacterized protein</fullName>
    </submittedName>
</protein>
<name>W6AM56_9MOLU</name>
<dbReference type="AlphaFoldDB" id="W6AM56"/>